<reference evidence="1" key="1">
    <citation type="journal article" date="2015" name="Nature">
        <title>Complex archaea that bridge the gap between prokaryotes and eukaryotes.</title>
        <authorList>
            <person name="Spang A."/>
            <person name="Saw J.H."/>
            <person name="Jorgensen S.L."/>
            <person name="Zaremba-Niedzwiedzka K."/>
            <person name="Martijn J."/>
            <person name="Lind A.E."/>
            <person name="van Eijk R."/>
            <person name="Schleper C."/>
            <person name="Guy L."/>
            <person name="Ettema T.J."/>
        </authorList>
    </citation>
    <scope>NUCLEOTIDE SEQUENCE</scope>
</reference>
<comment type="caution">
    <text evidence="1">The sequence shown here is derived from an EMBL/GenBank/DDBJ whole genome shotgun (WGS) entry which is preliminary data.</text>
</comment>
<sequence>MFPITEGPDIPWAMIELHENQEQYNHDQTLERLAKHGGLDVTEAVDVLLGRKWRSTLDTEGSDWARWKLTELVREFVKDDVAHLCEQLARVTQERDDLIQLIDTPHTGEFFESVKREAAHQVKRWGTEHDEGKEPTDWLWLLGHLAGKAVTLPEKRLHHIISSAAVLLNWYRRETGDGAAFQPGIGGLD</sequence>
<protein>
    <submittedName>
        <fullName evidence="1">Uncharacterized protein</fullName>
    </submittedName>
</protein>
<dbReference type="EMBL" id="LAZR01065671">
    <property type="protein sequence ID" value="KKK55072.1"/>
    <property type="molecule type" value="Genomic_DNA"/>
</dbReference>
<name>A0A0F8WDZ8_9ZZZZ</name>
<dbReference type="AlphaFoldDB" id="A0A0F8WDZ8"/>
<organism evidence="1">
    <name type="scientific">marine sediment metagenome</name>
    <dbReference type="NCBI Taxonomy" id="412755"/>
    <lineage>
        <taxon>unclassified sequences</taxon>
        <taxon>metagenomes</taxon>
        <taxon>ecological metagenomes</taxon>
    </lineage>
</organism>
<evidence type="ECO:0000313" key="1">
    <source>
        <dbReference type="EMBL" id="KKK55072.1"/>
    </source>
</evidence>
<proteinExistence type="predicted"/>
<gene>
    <name evidence="1" type="ORF">LCGC14_3078260</name>
</gene>
<accession>A0A0F8WDZ8</accession>